<dbReference type="EnsemblMetazoa" id="AEPI000264-RA">
    <property type="protein sequence ID" value="AEPI000264-PA"/>
    <property type="gene ID" value="AEPI000264"/>
</dbReference>
<feature type="region of interest" description="Disordered" evidence="1">
    <location>
        <begin position="30"/>
        <end position="50"/>
    </location>
</feature>
<name>A0A182P032_9DIPT</name>
<feature type="compositionally biased region" description="Basic and acidic residues" evidence="1">
    <location>
        <begin position="146"/>
        <end position="159"/>
    </location>
</feature>
<evidence type="ECO:0000313" key="3">
    <source>
        <dbReference type="Proteomes" id="UP000075885"/>
    </source>
</evidence>
<organism evidence="2 3">
    <name type="scientific">Anopheles epiroticus</name>
    <dbReference type="NCBI Taxonomy" id="199890"/>
    <lineage>
        <taxon>Eukaryota</taxon>
        <taxon>Metazoa</taxon>
        <taxon>Ecdysozoa</taxon>
        <taxon>Arthropoda</taxon>
        <taxon>Hexapoda</taxon>
        <taxon>Insecta</taxon>
        <taxon>Pterygota</taxon>
        <taxon>Neoptera</taxon>
        <taxon>Endopterygota</taxon>
        <taxon>Diptera</taxon>
        <taxon>Nematocera</taxon>
        <taxon>Culicoidea</taxon>
        <taxon>Culicidae</taxon>
        <taxon>Anophelinae</taxon>
        <taxon>Anopheles</taxon>
    </lineage>
</organism>
<reference evidence="3" key="1">
    <citation type="submission" date="2013-03" db="EMBL/GenBank/DDBJ databases">
        <title>The Genome Sequence of Anopheles epiroticus epiroticus2.</title>
        <authorList>
            <consortium name="The Broad Institute Genomics Platform"/>
            <person name="Neafsey D.E."/>
            <person name="Howell P."/>
            <person name="Walker B."/>
            <person name="Young S.K."/>
            <person name="Zeng Q."/>
            <person name="Gargeya S."/>
            <person name="Fitzgerald M."/>
            <person name="Haas B."/>
            <person name="Abouelleil A."/>
            <person name="Allen A.W."/>
            <person name="Alvarado L."/>
            <person name="Arachchi H.M."/>
            <person name="Berlin A.M."/>
            <person name="Chapman S.B."/>
            <person name="Gainer-Dewar J."/>
            <person name="Goldberg J."/>
            <person name="Griggs A."/>
            <person name="Gujja S."/>
            <person name="Hansen M."/>
            <person name="Howarth C."/>
            <person name="Imamovic A."/>
            <person name="Ireland A."/>
            <person name="Larimer J."/>
            <person name="McCowan C."/>
            <person name="Murphy C."/>
            <person name="Pearson M."/>
            <person name="Poon T.W."/>
            <person name="Priest M."/>
            <person name="Roberts A."/>
            <person name="Saif S."/>
            <person name="Shea T."/>
            <person name="Sisk P."/>
            <person name="Sykes S."/>
            <person name="Wortman J."/>
            <person name="Nusbaum C."/>
            <person name="Birren B."/>
        </authorList>
    </citation>
    <scope>NUCLEOTIDE SEQUENCE [LARGE SCALE GENOMIC DNA]</scope>
    <source>
        <strain evidence="3">Epiroticus2</strain>
    </source>
</reference>
<sequence length="168" mass="18445">MSSRYSTISGLLGFVEHSGNTAASQMEIEILPDQDPPASPTRRTRKRDSLRKISVRHLVSKIETRAAETLERNFGGRFSGRLRREKRDDESTEPGTAAAASDLPSSSSAARTWYMIPLSSEKLAPNQSALSLCSSVATDDNSDSDDVQRRRAIGRDKISADSTPFSER</sequence>
<evidence type="ECO:0000313" key="2">
    <source>
        <dbReference type="EnsemblMetazoa" id="AEPI000264-PA"/>
    </source>
</evidence>
<feature type="compositionally biased region" description="Low complexity" evidence="1">
    <location>
        <begin position="97"/>
        <end position="108"/>
    </location>
</feature>
<feature type="region of interest" description="Disordered" evidence="1">
    <location>
        <begin position="135"/>
        <end position="168"/>
    </location>
</feature>
<proteinExistence type="predicted"/>
<evidence type="ECO:0000256" key="1">
    <source>
        <dbReference type="SAM" id="MobiDB-lite"/>
    </source>
</evidence>
<accession>A0A182P032</accession>
<dbReference type="VEuPathDB" id="VectorBase:AEPI000264"/>
<feature type="region of interest" description="Disordered" evidence="1">
    <location>
        <begin position="75"/>
        <end position="108"/>
    </location>
</feature>
<reference evidence="2" key="2">
    <citation type="submission" date="2020-05" db="UniProtKB">
        <authorList>
            <consortium name="EnsemblMetazoa"/>
        </authorList>
    </citation>
    <scope>IDENTIFICATION</scope>
    <source>
        <strain evidence="2">Epiroticus2</strain>
    </source>
</reference>
<dbReference type="Proteomes" id="UP000075885">
    <property type="component" value="Unassembled WGS sequence"/>
</dbReference>
<dbReference type="AlphaFoldDB" id="A0A182P032"/>
<keyword evidence="3" id="KW-1185">Reference proteome</keyword>
<protein>
    <submittedName>
        <fullName evidence="2">Uncharacterized protein</fullName>
    </submittedName>
</protein>